<sequence length="698" mass="79751">MNILIPMGGLGQRFTRENYRFPKPLIKIVGRPMLFWLIDYLDLKEDDIIYLGITEALEKQFALTQTLRVEYPNQTFKSVVLDFDTRGAAETLFIMLQSIDDDRVERKTISLDCDTIYFKPILERFRQLPAHLNASFYFEDHGGKPIFSYLKFEHEPSDPEHPPVVTDVAEKIMISTHANTGAYAFSSTSIMKQYCIQLLDEAVGESGEYYTTHIIKLMLTDKEPFVGLPVQADDFVCVGTPDQLKTFLKRLKSKDTPVQVRKMRFCFDLDNTLVSYPTKYGDYSTVLPKSQNIRLVQELHAAGHYIIIQTARRMKTHKGNVGAVIADIGRVTIETLANFNIPYDELFFGKPYADIYIDDAAVHALIDTAKEIGWMPDDDQTNDVNPSAKSNTIQYLDNLIIKSSFMDDLKGEIFFYENAPTSIKDLFPQLHRVEHNAETNIGSIILEKIEGISFSQLFTNLCITHGRILKFLTSLKRIHLSLPADSEKAKGNIYENYSKVLSTRHEQSLDLYKGIDDHFQGQSATTMMRSQELIDNVVKYLNEYAAAKRGQYRSIIHGNPIFSSAVFTPENRIVFLDMRSCLGAKLSLEGDLNYDLGKVYQSLIGYDFILADKGHLISGEIIETYLLELIPIFEEFVDREYSNTVNWTDLKMITVHFLLNSIPSLKNFQHQTQLYQLAVDLYQKIMPTKSNDNTGVLI</sequence>
<dbReference type="SUPFAM" id="SSF53448">
    <property type="entry name" value="Nucleotide-diphospho-sugar transferases"/>
    <property type="match status" value="1"/>
</dbReference>
<accession>A0A815IVB6</accession>
<dbReference type="AlphaFoldDB" id="A0A815IVB6"/>
<dbReference type="Gene3D" id="3.90.550.10">
    <property type="entry name" value="Spore Coat Polysaccharide Biosynthesis Protein SpsA, Chain A"/>
    <property type="match status" value="1"/>
</dbReference>
<dbReference type="SUPFAM" id="SSF56784">
    <property type="entry name" value="HAD-like"/>
    <property type="match status" value="1"/>
</dbReference>
<name>A0A815IVB6_ADIRI</name>
<reference evidence="1" key="1">
    <citation type="submission" date="2021-02" db="EMBL/GenBank/DDBJ databases">
        <authorList>
            <person name="Nowell W R."/>
        </authorList>
    </citation>
    <scope>NUCLEOTIDE SEQUENCE</scope>
</reference>
<dbReference type="InterPro" id="IPR029044">
    <property type="entry name" value="Nucleotide-diphossugar_trans"/>
</dbReference>
<dbReference type="InterPro" id="IPR036412">
    <property type="entry name" value="HAD-like_sf"/>
</dbReference>
<dbReference type="OrthoDB" id="10259470at2759"/>
<dbReference type="Gene3D" id="3.40.50.1000">
    <property type="entry name" value="HAD superfamily/HAD-like"/>
    <property type="match status" value="1"/>
</dbReference>
<proteinExistence type="predicted"/>
<dbReference type="InterPro" id="IPR023214">
    <property type="entry name" value="HAD_sf"/>
</dbReference>
<evidence type="ECO:0000313" key="1">
    <source>
        <dbReference type="EMBL" id="CAF1373361.1"/>
    </source>
</evidence>
<organism evidence="1 2">
    <name type="scientific">Adineta ricciae</name>
    <name type="common">Rotifer</name>
    <dbReference type="NCBI Taxonomy" id="249248"/>
    <lineage>
        <taxon>Eukaryota</taxon>
        <taxon>Metazoa</taxon>
        <taxon>Spiralia</taxon>
        <taxon>Gnathifera</taxon>
        <taxon>Rotifera</taxon>
        <taxon>Eurotatoria</taxon>
        <taxon>Bdelloidea</taxon>
        <taxon>Adinetida</taxon>
        <taxon>Adinetidae</taxon>
        <taxon>Adineta</taxon>
    </lineage>
</organism>
<dbReference type="Proteomes" id="UP000663852">
    <property type="component" value="Unassembled WGS sequence"/>
</dbReference>
<evidence type="ECO:0000313" key="2">
    <source>
        <dbReference type="Proteomes" id="UP000663852"/>
    </source>
</evidence>
<gene>
    <name evidence="1" type="ORF">EDS130_LOCUS34507</name>
</gene>
<protein>
    <submittedName>
        <fullName evidence="1">Uncharacterized protein</fullName>
    </submittedName>
</protein>
<comment type="caution">
    <text evidence="1">The sequence shown here is derived from an EMBL/GenBank/DDBJ whole genome shotgun (WGS) entry which is preliminary data.</text>
</comment>
<dbReference type="EMBL" id="CAJNOJ010000290">
    <property type="protein sequence ID" value="CAF1373361.1"/>
    <property type="molecule type" value="Genomic_DNA"/>
</dbReference>